<dbReference type="InterPro" id="IPR006626">
    <property type="entry name" value="PbH1"/>
</dbReference>
<dbReference type="EMBL" id="SJPY01000006">
    <property type="protein sequence ID" value="TWU38900.1"/>
    <property type="molecule type" value="Genomic_DNA"/>
</dbReference>
<comment type="caution">
    <text evidence="6">The sequence shown here is derived from an EMBL/GenBank/DDBJ whole genome shotgun (WGS) entry which is preliminary data.</text>
</comment>
<name>A0A5C6DPZ9_9BACT</name>
<dbReference type="PANTHER" id="PTHR31339">
    <property type="entry name" value="PECTIN LYASE-RELATED"/>
    <property type="match status" value="1"/>
</dbReference>
<evidence type="ECO:0000256" key="2">
    <source>
        <dbReference type="ARBA" id="ARBA00022801"/>
    </source>
</evidence>
<evidence type="ECO:0000313" key="6">
    <source>
        <dbReference type="EMBL" id="TWU38900.1"/>
    </source>
</evidence>
<dbReference type="PANTHER" id="PTHR31339:SF9">
    <property type="entry name" value="PLASMIN AND FIBRONECTIN-BINDING PROTEIN A"/>
    <property type="match status" value="1"/>
</dbReference>
<keyword evidence="7" id="KW-1185">Reference proteome</keyword>
<evidence type="ECO:0000256" key="1">
    <source>
        <dbReference type="ARBA" id="ARBA00008834"/>
    </source>
</evidence>
<evidence type="ECO:0000256" key="4">
    <source>
        <dbReference type="RuleBase" id="RU361169"/>
    </source>
</evidence>
<dbReference type="OrthoDB" id="9795222at2"/>
<dbReference type="EC" id="3.2.1.82" evidence="6"/>
<dbReference type="SUPFAM" id="SSF51126">
    <property type="entry name" value="Pectin lyase-like"/>
    <property type="match status" value="1"/>
</dbReference>
<accession>A0A5C6DPZ9</accession>
<protein>
    <submittedName>
        <fullName evidence="6">Exo-poly-alpha-D-galacturonosidase</fullName>
        <ecNumber evidence="6">3.2.1.82</ecNumber>
    </submittedName>
</protein>
<dbReference type="AlphaFoldDB" id="A0A5C6DPZ9"/>
<feature type="signal peptide" evidence="5">
    <location>
        <begin position="1"/>
        <end position="18"/>
    </location>
</feature>
<dbReference type="Proteomes" id="UP000315471">
    <property type="component" value="Unassembled WGS sequence"/>
</dbReference>
<evidence type="ECO:0000256" key="3">
    <source>
        <dbReference type="ARBA" id="ARBA00023295"/>
    </source>
</evidence>
<dbReference type="InterPro" id="IPR011050">
    <property type="entry name" value="Pectin_lyase_fold/virulence"/>
</dbReference>
<proteinExistence type="inferred from homology"/>
<evidence type="ECO:0000313" key="7">
    <source>
        <dbReference type="Proteomes" id="UP000315471"/>
    </source>
</evidence>
<dbReference type="SMART" id="SM00710">
    <property type="entry name" value="PbH1"/>
    <property type="match status" value="4"/>
</dbReference>
<evidence type="ECO:0000256" key="5">
    <source>
        <dbReference type="SAM" id="SignalP"/>
    </source>
</evidence>
<dbReference type="GO" id="GO:0033917">
    <property type="term" value="F:exo-poly-alpha-galacturonosidase activity"/>
    <property type="evidence" value="ECO:0007669"/>
    <property type="project" value="UniProtKB-EC"/>
</dbReference>
<keyword evidence="2 4" id="KW-0378">Hydrolase</keyword>
<dbReference type="InterPro" id="IPR000743">
    <property type="entry name" value="Glyco_hydro_28"/>
</dbReference>
<dbReference type="GO" id="GO:0005975">
    <property type="term" value="P:carbohydrate metabolic process"/>
    <property type="evidence" value="ECO:0007669"/>
    <property type="project" value="InterPro"/>
</dbReference>
<dbReference type="GO" id="GO:0004650">
    <property type="term" value="F:polygalacturonase activity"/>
    <property type="evidence" value="ECO:0007669"/>
    <property type="project" value="InterPro"/>
</dbReference>
<gene>
    <name evidence="6" type="primary">pehX_6</name>
    <name evidence="6" type="ORF">Q31b_39780</name>
</gene>
<comment type="similarity">
    <text evidence="1 4">Belongs to the glycosyl hydrolase 28 family.</text>
</comment>
<keyword evidence="3 4" id="KW-0326">Glycosidase</keyword>
<keyword evidence="5" id="KW-0732">Signal</keyword>
<dbReference type="InterPro" id="IPR012334">
    <property type="entry name" value="Pectin_lyas_fold"/>
</dbReference>
<reference evidence="6 7" key="1">
    <citation type="submission" date="2019-02" db="EMBL/GenBank/DDBJ databases">
        <title>Deep-cultivation of Planctomycetes and their phenomic and genomic characterization uncovers novel biology.</title>
        <authorList>
            <person name="Wiegand S."/>
            <person name="Jogler M."/>
            <person name="Boedeker C."/>
            <person name="Pinto D."/>
            <person name="Vollmers J."/>
            <person name="Rivas-Marin E."/>
            <person name="Kohn T."/>
            <person name="Peeters S.H."/>
            <person name="Heuer A."/>
            <person name="Rast P."/>
            <person name="Oberbeckmann S."/>
            <person name="Bunk B."/>
            <person name="Jeske O."/>
            <person name="Meyerdierks A."/>
            <person name="Storesund J.E."/>
            <person name="Kallscheuer N."/>
            <person name="Luecker S."/>
            <person name="Lage O.M."/>
            <person name="Pohl T."/>
            <person name="Merkel B.J."/>
            <person name="Hornburger P."/>
            <person name="Mueller R.-W."/>
            <person name="Bruemmer F."/>
            <person name="Labrenz M."/>
            <person name="Spormann A.M."/>
            <person name="Op Den Camp H."/>
            <person name="Overmann J."/>
            <person name="Amann R."/>
            <person name="Jetten M.S.M."/>
            <person name="Mascher T."/>
            <person name="Medema M.H."/>
            <person name="Devos D.P."/>
            <person name="Kaster A.-K."/>
            <person name="Ovreas L."/>
            <person name="Rohde M."/>
            <person name="Galperin M.Y."/>
            <person name="Jogler C."/>
        </authorList>
    </citation>
    <scope>NUCLEOTIDE SEQUENCE [LARGE SCALE GENOMIC DNA]</scope>
    <source>
        <strain evidence="6 7">Q31b</strain>
    </source>
</reference>
<sequence length="496" mass="53555" precursor="true">MKRAALVILMAVVVGEFAAVPAISAEITKPASGREDSKVFDVKTFGAVGDGKTLDTEALQAAIDACTQAGGGTVWVPAGEYVSGTLQLKSNVTLSLDHGAAILGSLDLKDYPVDKLRPSREGNSECLLYAEDATNIRLEGLGTINGRGKPKFFPINAGLNGADNRPRLIRFENCEKLTFSGLTYRNPAFWGIHLVDCRDVHFTGVKIRFRNNHSNNDGIDLDACENVLIENCDILSGDDAICLKSTLNPCRDIVVRNCVVSSHTAALKLGTSSTGGYIDVDVSNCHFYDCPMGGIKLQIVDGGRMENINIRRIVMDDVGSPLFIRLGNRGRTYAGNTHTGPDTGSGQAEGATVGSVKGVRIGDVVATVTFEARDRVAKAQAQGDVSMNFPEPGYRIEAQAGPIMIAGIPGHYIEDVMLENIQVSYPGGGTLEDTEHEVPEDIARYPEQYFFGVLPAWGAYIRHAKNIEFRNVKMSTRAPDARERIVLDDVDGFVDQ</sequence>
<dbReference type="Pfam" id="PF00295">
    <property type="entry name" value="Glyco_hydro_28"/>
    <property type="match status" value="1"/>
</dbReference>
<organism evidence="6 7">
    <name type="scientific">Novipirellula aureliae</name>
    <dbReference type="NCBI Taxonomy" id="2527966"/>
    <lineage>
        <taxon>Bacteria</taxon>
        <taxon>Pseudomonadati</taxon>
        <taxon>Planctomycetota</taxon>
        <taxon>Planctomycetia</taxon>
        <taxon>Pirellulales</taxon>
        <taxon>Pirellulaceae</taxon>
        <taxon>Novipirellula</taxon>
    </lineage>
</organism>
<feature type="chain" id="PRO_5022979685" evidence="5">
    <location>
        <begin position="19"/>
        <end position="496"/>
    </location>
</feature>
<dbReference type="Gene3D" id="2.160.20.10">
    <property type="entry name" value="Single-stranded right-handed beta-helix, Pectin lyase-like"/>
    <property type="match status" value="1"/>
</dbReference>
<dbReference type="InterPro" id="IPR051801">
    <property type="entry name" value="GH28_Enzymes"/>
</dbReference>